<accession>A0A1C7M845</accession>
<gene>
    <name evidence="2" type="primary">TRK2_0</name>
    <name evidence="2" type="ORF">A0H81_08462</name>
</gene>
<dbReference type="STRING" id="5627.A0A1C7M845"/>
<keyword evidence="1" id="KW-1133">Transmembrane helix</keyword>
<dbReference type="AlphaFoldDB" id="A0A1C7M845"/>
<keyword evidence="3" id="KW-1185">Reference proteome</keyword>
<dbReference type="OMA" id="GAWANTE"/>
<organism evidence="2 3">
    <name type="scientific">Grifola frondosa</name>
    <name type="common">Maitake</name>
    <name type="synonym">Polyporus frondosus</name>
    <dbReference type="NCBI Taxonomy" id="5627"/>
    <lineage>
        <taxon>Eukaryota</taxon>
        <taxon>Fungi</taxon>
        <taxon>Dikarya</taxon>
        <taxon>Basidiomycota</taxon>
        <taxon>Agaricomycotina</taxon>
        <taxon>Agaricomycetes</taxon>
        <taxon>Polyporales</taxon>
        <taxon>Grifolaceae</taxon>
        <taxon>Grifola</taxon>
    </lineage>
</organism>
<feature type="transmembrane region" description="Helical" evidence="1">
    <location>
        <begin position="71"/>
        <end position="92"/>
    </location>
</feature>
<reference evidence="2 3" key="1">
    <citation type="submission" date="2016-03" db="EMBL/GenBank/DDBJ databases">
        <title>Whole genome sequencing of Grifola frondosa 9006-11.</title>
        <authorList>
            <person name="Min B."/>
            <person name="Park H."/>
            <person name="Kim J.-G."/>
            <person name="Cho H."/>
            <person name="Oh Y.-L."/>
            <person name="Kong W.-S."/>
            <person name="Choi I.-G."/>
        </authorList>
    </citation>
    <scope>NUCLEOTIDE SEQUENCE [LARGE SCALE GENOMIC DNA]</scope>
    <source>
        <strain evidence="2 3">9006-11</strain>
    </source>
</reference>
<evidence type="ECO:0000256" key="1">
    <source>
        <dbReference type="SAM" id="Phobius"/>
    </source>
</evidence>
<dbReference type="EMBL" id="LUGG01000011">
    <property type="protein sequence ID" value="OBZ71204.1"/>
    <property type="molecule type" value="Genomic_DNA"/>
</dbReference>
<comment type="caution">
    <text evidence="2">The sequence shown here is derived from an EMBL/GenBank/DDBJ whole genome shotgun (WGS) entry which is preliminary data.</text>
</comment>
<dbReference type="GO" id="GO:0030007">
    <property type="term" value="P:intracellular potassium ion homeostasis"/>
    <property type="evidence" value="ECO:0007669"/>
    <property type="project" value="TreeGrafter"/>
</dbReference>
<dbReference type="GO" id="GO:0005886">
    <property type="term" value="C:plasma membrane"/>
    <property type="evidence" value="ECO:0007669"/>
    <property type="project" value="TreeGrafter"/>
</dbReference>
<dbReference type="OrthoDB" id="9999863at2759"/>
<dbReference type="InterPro" id="IPR051143">
    <property type="entry name" value="TrkH_K-transport"/>
</dbReference>
<protein>
    <submittedName>
        <fullName evidence="2">Low-affinity potassium transport protein</fullName>
    </submittedName>
</protein>
<evidence type="ECO:0000313" key="3">
    <source>
        <dbReference type="Proteomes" id="UP000092993"/>
    </source>
</evidence>
<dbReference type="GO" id="GO:0140107">
    <property type="term" value="F:high-affinity potassium ion transmembrane transporter activity"/>
    <property type="evidence" value="ECO:0007669"/>
    <property type="project" value="TreeGrafter"/>
</dbReference>
<dbReference type="GO" id="GO:1990573">
    <property type="term" value="P:potassium ion import across plasma membrane"/>
    <property type="evidence" value="ECO:0007669"/>
    <property type="project" value="TreeGrafter"/>
</dbReference>
<feature type="transmembrane region" description="Helical" evidence="1">
    <location>
        <begin position="12"/>
        <end position="32"/>
    </location>
</feature>
<feature type="transmembrane region" description="Helical" evidence="1">
    <location>
        <begin position="299"/>
        <end position="322"/>
    </location>
</feature>
<dbReference type="Proteomes" id="UP000092993">
    <property type="component" value="Unassembled WGS sequence"/>
</dbReference>
<dbReference type="PANTHER" id="PTHR31064">
    <property type="entry name" value="POTASSIUM TRANSPORT PROTEIN DDB_G0292412-RELATED"/>
    <property type="match status" value="1"/>
</dbReference>
<name>A0A1C7M845_GRIFR</name>
<keyword evidence="1" id="KW-0812">Transmembrane</keyword>
<dbReference type="PANTHER" id="PTHR31064:SF30">
    <property type="entry name" value="HIGH-AFFINITY POTASSIUM TRANSPORT PROTEIN-RELATED"/>
    <property type="match status" value="1"/>
</dbReference>
<sequence length="445" mass="50267">MWSYIKSHLNFYRIHLLLFIFIPLFSAIIFWASNGEFPVKFIDALFVCVSGVTGTGLSTIDFSSLTIWQQVIIAVLELIGNQTFVAWIVVMVRRQYFLNHLEYIVAAELERTYTHHDTSMSLDATSSIRRFRTIFRRRKGAPWRKESLRAVVRRQSSVDGVHDAPSYMHNIEGTTATGVEVEHLSRITSRRSIATSAPIEHDEGEFGGFPGPRQLVSRAMRRIFPGLHRNLRRTVTMPRTSTLIPQTCNIPATPSAGPTRTVPYFSFSAIVGRNSAFSGLTAENIEELGGVEYRALTSLLWIVPLYYVGLLSISFIVIAPYMTLPRWQYNFVPPQQHKVISPIWFSAMQVIGAWANTEHGAIPDRIPYDCHVGNMCISRKYLSSDIPSLPNLDPQEYTACTFENQGITPFSFRPSSAMLHISLSCSSDLVAVWDRAGIEFHELVL</sequence>
<keyword evidence="1" id="KW-0472">Membrane</keyword>
<proteinExistence type="predicted"/>
<evidence type="ECO:0000313" key="2">
    <source>
        <dbReference type="EMBL" id="OBZ71204.1"/>
    </source>
</evidence>